<keyword evidence="2" id="KW-0472">Membrane</keyword>
<dbReference type="PROSITE" id="PS50056">
    <property type="entry name" value="TYR_PHOSPHATASE_2"/>
    <property type="match status" value="1"/>
</dbReference>
<dbReference type="EMBL" id="BNCQ01000007">
    <property type="protein sequence ID" value="GIM00283.1"/>
    <property type="molecule type" value="Genomic_DNA"/>
</dbReference>
<name>A0A8J4C1K2_9CHLO</name>
<comment type="caution">
    <text evidence="3">The sequence shown here is derived from an EMBL/GenBank/DDBJ whole genome shotgun (WGS) entry which is preliminary data.</text>
</comment>
<sequence>MHLSYIVFTCATVPTCLALALAWPSRWQLGREPLRCASVLALGYSAAVGYTVALAASSFLACTSTKLLGKCLSGSIHPLSWLFMLPYHLGLRVKLGAQRLMSTEPLYNRVLPGWYIGGWPWSSSELPSDSPSVLDCTCELPRTHRNRYFCLPVWDTQAPPSALIERGVVFALTERAQGKSVYIHCAHGHGRSALLLIACLLEAGQVSSWEEGLALLKAVRPRVHLNRRQRQALEAWARSRSKGGLQMHALSTTATTAATAPACPGVNLAWQRRGSTAGGGSEGGSDPDGGARVHLLADTRDTAPQMGSVLPLPYGGLESRLAGLAATTSGVLHGAVNSIPRVEPLRHVGTTGGVAAAASAAAATAAAIEGGKKLS</sequence>
<dbReference type="InterPro" id="IPR029021">
    <property type="entry name" value="Prot-tyrosine_phosphatase-like"/>
</dbReference>
<dbReference type="SMART" id="SM00195">
    <property type="entry name" value="DSPc"/>
    <property type="match status" value="1"/>
</dbReference>
<dbReference type="PANTHER" id="PTHR47216">
    <property type="match status" value="1"/>
</dbReference>
<dbReference type="Proteomes" id="UP000722791">
    <property type="component" value="Unassembled WGS sequence"/>
</dbReference>
<keyword evidence="2" id="KW-1133">Transmembrane helix</keyword>
<dbReference type="InterPro" id="IPR020422">
    <property type="entry name" value="TYR_PHOSPHATASE_DUAL_dom"/>
</dbReference>
<feature type="region of interest" description="Disordered" evidence="1">
    <location>
        <begin position="271"/>
        <end position="292"/>
    </location>
</feature>
<keyword evidence="2" id="KW-0812">Transmembrane</keyword>
<proteinExistence type="predicted"/>
<dbReference type="AlphaFoldDB" id="A0A8J4C1K2"/>
<feature type="transmembrane region" description="Helical" evidence="2">
    <location>
        <begin position="36"/>
        <end position="61"/>
    </location>
</feature>
<dbReference type="InterPro" id="IPR000340">
    <property type="entry name" value="Dual-sp_phosphatase_cat-dom"/>
</dbReference>
<organism evidence="3 4">
    <name type="scientific">Volvox reticuliferus</name>
    <dbReference type="NCBI Taxonomy" id="1737510"/>
    <lineage>
        <taxon>Eukaryota</taxon>
        <taxon>Viridiplantae</taxon>
        <taxon>Chlorophyta</taxon>
        <taxon>core chlorophytes</taxon>
        <taxon>Chlorophyceae</taxon>
        <taxon>CS clade</taxon>
        <taxon>Chlamydomonadales</taxon>
        <taxon>Volvocaceae</taxon>
        <taxon>Volvox</taxon>
    </lineage>
</organism>
<protein>
    <submittedName>
        <fullName evidence="3">Uncharacterized protein</fullName>
    </submittedName>
</protein>
<reference evidence="3" key="1">
    <citation type="journal article" date="2021" name="Proc. Natl. Acad. Sci. U.S.A.">
        <title>Three genomes in the algal genus Volvox reveal the fate of a haploid sex-determining region after a transition to homothallism.</title>
        <authorList>
            <person name="Yamamoto K."/>
            <person name="Hamaji T."/>
            <person name="Kawai-Toyooka H."/>
            <person name="Matsuzaki R."/>
            <person name="Takahashi F."/>
            <person name="Nishimura Y."/>
            <person name="Kawachi M."/>
            <person name="Noguchi H."/>
            <person name="Minakuchi Y."/>
            <person name="Umen J.G."/>
            <person name="Toyoda A."/>
            <person name="Nozaki H."/>
        </authorList>
    </citation>
    <scope>NUCLEOTIDE SEQUENCE</scope>
    <source>
        <strain evidence="3">NIES-3785</strain>
    </source>
</reference>
<evidence type="ECO:0000256" key="1">
    <source>
        <dbReference type="SAM" id="MobiDB-lite"/>
    </source>
</evidence>
<dbReference type="SUPFAM" id="SSF52799">
    <property type="entry name" value="(Phosphotyrosine protein) phosphatases II"/>
    <property type="match status" value="1"/>
</dbReference>
<dbReference type="InterPro" id="IPR016130">
    <property type="entry name" value="Tyr_Pase_AS"/>
</dbReference>
<feature type="compositionally biased region" description="Gly residues" evidence="1">
    <location>
        <begin position="276"/>
        <end position="287"/>
    </location>
</feature>
<evidence type="ECO:0000256" key="2">
    <source>
        <dbReference type="SAM" id="Phobius"/>
    </source>
</evidence>
<evidence type="ECO:0000313" key="3">
    <source>
        <dbReference type="EMBL" id="GIM00283.1"/>
    </source>
</evidence>
<dbReference type="PANTHER" id="PTHR47216:SF4">
    <property type="entry name" value="OS01G0859400 PROTEIN"/>
    <property type="match status" value="1"/>
</dbReference>
<accession>A0A8J4C1K2</accession>
<dbReference type="GO" id="GO:0016791">
    <property type="term" value="F:phosphatase activity"/>
    <property type="evidence" value="ECO:0007669"/>
    <property type="project" value="UniProtKB-ARBA"/>
</dbReference>
<gene>
    <name evidence="3" type="ORF">Vretimale_5430</name>
</gene>
<dbReference type="OrthoDB" id="1890923at2759"/>
<dbReference type="PROSITE" id="PS00383">
    <property type="entry name" value="TYR_PHOSPHATASE_1"/>
    <property type="match status" value="1"/>
</dbReference>
<dbReference type="InterPro" id="IPR000387">
    <property type="entry name" value="Tyr_Pase_dom"/>
</dbReference>
<dbReference type="Pfam" id="PF00782">
    <property type="entry name" value="DSPc"/>
    <property type="match status" value="1"/>
</dbReference>
<dbReference type="CDD" id="cd14527">
    <property type="entry name" value="DSP_bac"/>
    <property type="match status" value="1"/>
</dbReference>
<evidence type="ECO:0000313" key="4">
    <source>
        <dbReference type="Proteomes" id="UP000722791"/>
    </source>
</evidence>
<dbReference type="Gene3D" id="3.90.190.10">
    <property type="entry name" value="Protein tyrosine phosphatase superfamily"/>
    <property type="match status" value="1"/>
</dbReference>
<feature type="transmembrane region" description="Helical" evidence="2">
    <location>
        <begin position="6"/>
        <end position="24"/>
    </location>
</feature>